<evidence type="ECO:0000313" key="2">
    <source>
        <dbReference type="Proteomes" id="UP001497512"/>
    </source>
</evidence>
<dbReference type="Proteomes" id="UP001497512">
    <property type="component" value="Chromosome 9"/>
</dbReference>
<evidence type="ECO:0000313" key="1">
    <source>
        <dbReference type="EMBL" id="CAK9237206.1"/>
    </source>
</evidence>
<accession>A0ABP0V406</accession>
<dbReference type="EMBL" id="OZ019901">
    <property type="protein sequence ID" value="CAK9237206.1"/>
    <property type="molecule type" value="Genomic_DNA"/>
</dbReference>
<keyword evidence="2" id="KW-1185">Reference proteome</keyword>
<name>A0ABP0V406_9BRYO</name>
<organism evidence="1 2">
    <name type="scientific">Sphagnum troendelagicum</name>
    <dbReference type="NCBI Taxonomy" id="128251"/>
    <lineage>
        <taxon>Eukaryota</taxon>
        <taxon>Viridiplantae</taxon>
        <taxon>Streptophyta</taxon>
        <taxon>Embryophyta</taxon>
        <taxon>Bryophyta</taxon>
        <taxon>Sphagnophytina</taxon>
        <taxon>Sphagnopsida</taxon>
        <taxon>Sphagnales</taxon>
        <taxon>Sphagnaceae</taxon>
        <taxon>Sphagnum</taxon>
    </lineage>
</organism>
<sequence>MSQSRSLLIAQQESLIHTFIDTLVTMFSIIHVDDVDDDDDVFETFEQWHIERAELVLYVKDQGSFPKSCYERLDALA</sequence>
<reference evidence="1" key="1">
    <citation type="submission" date="2024-02" db="EMBL/GenBank/DDBJ databases">
        <authorList>
            <consortium name="ELIXIR-Norway"/>
            <consortium name="Elixir Norway"/>
        </authorList>
    </citation>
    <scope>NUCLEOTIDE SEQUENCE</scope>
</reference>
<proteinExistence type="predicted"/>
<protein>
    <submittedName>
        <fullName evidence="1">Uncharacterized protein</fullName>
    </submittedName>
</protein>
<gene>
    <name evidence="1" type="ORF">CSSPTR1EN2_LOCUS23587</name>
</gene>